<dbReference type="Pfam" id="PF01595">
    <property type="entry name" value="CNNM"/>
    <property type="match status" value="1"/>
</dbReference>
<evidence type="ECO:0000256" key="2">
    <source>
        <dbReference type="ARBA" id="ARBA00022692"/>
    </source>
</evidence>
<keyword evidence="6 8" id="KW-0472">Membrane</keyword>
<dbReference type="InterPro" id="IPR044751">
    <property type="entry name" value="Ion_transp-like_CBS"/>
</dbReference>
<dbReference type="InterPro" id="IPR002550">
    <property type="entry name" value="CNNM"/>
</dbReference>
<keyword evidence="13" id="KW-1185">Reference proteome</keyword>
<evidence type="ECO:0000259" key="10">
    <source>
        <dbReference type="PROSITE" id="PS51371"/>
    </source>
</evidence>
<dbReference type="GO" id="GO:0005886">
    <property type="term" value="C:plasma membrane"/>
    <property type="evidence" value="ECO:0007669"/>
    <property type="project" value="TreeGrafter"/>
</dbReference>
<dbReference type="RefSeq" id="WP_148067178.1">
    <property type="nucleotide sequence ID" value="NZ_VRZA01000002.1"/>
</dbReference>
<dbReference type="Proteomes" id="UP000321039">
    <property type="component" value="Unassembled WGS sequence"/>
</dbReference>
<proteinExistence type="predicted"/>
<comment type="caution">
    <text evidence="12">The sequence shown here is derived from an EMBL/GenBank/DDBJ whole genome shotgun (WGS) entry which is preliminary data.</text>
</comment>
<dbReference type="PROSITE" id="PS51846">
    <property type="entry name" value="CNNM"/>
    <property type="match status" value="1"/>
</dbReference>
<dbReference type="PANTHER" id="PTHR22777:SF4">
    <property type="entry name" value="UPF0053 PROTEIN SLL1254"/>
    <property type="match status" value="1"/>
</dbReference>
<dbReference type="SUPFAM" id="SSF54631">
    <property type="entry name" value="CBS-domain pair"/>
    <property type="match status" value="1"/>
</dbReference>
<evidence type="ECO:0000313" key="12">
    <source>
        <dbReference type="EMBL" id="TXS95267.1"/>
    </source>
</evidence>
<dbReference type="AlphaFoldDB" id="A0A5C9A6R1"/>
<feature type="domain" description="CBS" evidence="10">
    <location>
        <begin position="263"/>
        <end position="321"/>
    </location>
</feature>
<feature type="domain" description="CNNM transmembrane" evidence="11">
    <location>
        <begin position="1"/>
        <end position="179"/>
    </location>
</feature>
<evidence type="ECO:0000256" key="4">
    <source>
        <dbReference type="ARBA" id="ARBA00022989"/>
    </source>
</evidence>
<gene>
    <name evidence="12" type="ORF">FV139_05050</name>
</gene>
<dbReference type="EMBL" id="VRZA01000002">
    <property type="protein sequence ID" value="TXS95267.1"/>
    <property type="molecule type" value="Genomic_DNA"/>
</dbReference>
<feature type="transmembrane region" description="Helical" evidence="9">
    <location>
        <begin position="6"/>
        <end position="36"/>
    </location>
</feature>
<keyword evidence="4 8" id="KW-1133">Transmembrane helix</keyword>
<evidence type="ECO:0000256" key="6">
    <source>
        <dbReference type="ARBA" id="ARBA00023136"/>
    </source>
</evidence>
<evidence type="ECO:0000256" key="5">
    <source>
        <dbReference type="ARBA" id="ARBA00023122"/>
    </source>
</evidence>
<evidence type="ECO:0000313" key="13">
    <source>
        <dbReference type="Proteomes" id="UP000321039"/>
    </source>
</evidence>
<dbReference type="PANTHER" id="PTHR22777">
    <property type="entry name" value="HEMOLYSIN-RELATED"/>
    <property type="match status" value="1"/>
</dbReference>
<dbReference type="InterPro" id="IPR000644">
    <property type="entry name" value="CBS_dom"/>
</dbReference>
<keyword evidence="3" id="KW-0677">Repeat</keyword>
<dbReference type="InterPro" id="IPR046342">
    <property type="entry name" value="CBS_dom_sf"/>
</dbReference>
<evidence type="ECO:0000256" key="8">
    <source>
        <dbReference type="PROSITE-ProRule" id="PRU01193"/>
    </source>
</evidence>
<comment type="subcellular location">
    <subcellularLocation>
        <location evidence="1">Membrane</location>
        <topology evidence="1">Multi-pass membrane protein</topology>
    </subcellularLocation>
</comment>
<evidence type="ECO:0000259" key="11">
    <source>
        <dbReference type="PROSITE" id="PS51846"/>
    </source>
</evidence>
<organism evidence="12 13">
    <name type="scientific">Parahaliea maris</name>
    <dbReference type="NCBI Taxonomy" id="2716870"/>
    <lineage>
        <taxon>Bacteria</taxon>
        <taxon>Pseudomonadati</taxon>
        <taxon>Pseudomonadota</taxon>
        <taxon>Gammaproteobacteria</taxon>
        <taxon>Cellvibrionales</taxon>
        <taxon>Halieaceae</taxon>
        <taxon>Parahaliea</taxon>
    </lineage>
</organism>
<protein>
    <submittedName>
        <fullName evidence="12">DUF21 domain-containing protein</fullName>
    </submittedName>
</protein>
<dbReference type="Gene3D" id="3.10.580.10">
    <property type="entry name" value="CBS-domain"/>
    <property type="match status" value="1"/>
</dbReference>
<evidence type="ECO:0000256" key="3">
    <source>
        <dbReference type="ARBA" id="ARBA00022737"/>
    </source>
</evidence>
<dbReference type="PROSITE" id="PS51371">
    <property type="entry name" value="CBS"/>
    <property type="match status" value="2"/>
</dbReference>
<feature type="transmembrane region" description="Helical" evidence="9">
    <location>
        <begin position="88"/>
        <end position="107"/>
    </location>
</feature>
<feature type="transmembrane region" description="Helical" evidence="9">
    <location>
        <begin position="119"/>
        <end position="138"/>
    </location>
</feature>
<evidence type="ECO:0000256" key="7">
    <source>
        <dbReference type="PROSITE-ProRule" id="PRU00703"/>
    </source>
</evidence>
<dbReference type="Pfam" id="PF00571">
    <property type="entry name" value="CBS"/>
    <property type="match status" value="2"/>
</dbReference>
<dbReference type="CDD" id="cd04590">
    <property type="entry name" value="CBS_pair_CorC_HlyC_assoc"/>
    <property type="match status" value="1"/>
</dbReference>
<reference evidence="12 13" key="1">
    <citation type="submission" date="2019-08" db="EMBL/GenBank/DDBJ databases">
        <title>Parahaliea maris sp. nov., isolated from the surface seawater.</title>
        <authorList>
            <person name="Liu Y."/>
        </authorList>
    </citation>
    <scope>NUCLEOTIDE SEQUENCE [LARGE SCALE GENOMIC DNA]</scope>
    <source>
        <strain evidence="12 13">HSLHS9</strain>
    </source>
</reference>
<evidence type="ECO:0000256" key="9">
    <source>
        <dbReference type="SAM" id="Phobius"/>
    </source>
</evidence>
<sequence>MTLLFIYVGLALGVSFLCSVAEAVLLSVTTAYTRLLEQEDRPAGKRLRALKQDIDRPLSAILTLNTIAHTVGAAGAGAQAAIVFGSNMLGVFSAVLTFLILVFSEIIPKTLGAFYWRQLAPPISLMLQWMIVLLYPLVKMSNWLTKLISHRKPLRGLSREEFAVMAELGEMEGQLEDHESRILRNLLLLRETQVRDVMTPRPVVFSLPQQMTVADYIANHEDNPFSRIPVYGSDQDKVTGFVLRSDLIMAHGRGEAEQPLEQYRREIPALVAAINLLRAFEVMLEQSTHIMLVVDEYGGVDGIITLEDIFETLLGLEIVDEMDRTVDLQQLARNLARQRSRAMGLATQGPLADSGNDLP</sequence>
<keyword evidence="5 7" id="KW-0129">CBS domain</keyword>
<accession>A0A5C9A6R1</accession>
<feature type="domain" description="CBS" evidence="10">
    <location>
        <begin position="198"/>
        <end position="257"/>
    </location>
</feature>
<keyword evidence="2 8" id="KW-0812">Transmembrane</keyword>
<name>A0A5C9A6R1_9GAMM</name>
<evidence type="ECO:0000256" key="1">
    <source>
        <dbReference type="ARBA" id="ARBA00004141"/>
    </source>
</evidence>